<dbReference type="Proteomes" id="UP000027073">
    <property type="component" value="Unassembled WGS sequence"/>
</dbReference>
<feature type="transmembrane region" description="Helical" evidence="1">
    <location>
        <begin position="91"/>
        <end position="111"/>
    </location>
</feature>
<accession>A0A067NPG6</accession>
<name>A0A067NPG6_PLEO1</name>
<feature type="domain" description="DUF6533" evidence="2">
    <location>
        <begin position="19"/>
        <end position="63"/>
    </location>
</feature>
<dbReference type="InParanoid" id="A0A067NPG6"/>
<keyword evidence="1" id="KW-0472">Membrane</keyword>
<evidence type="ECO:0000313" key="3">
    <source>
        <dbReference type="EMBL" id="KDQ28875.1"/>
    </source>
</evidence>
<feature type="transmembrane region" description="Helical" evidence="1">
    <location>
        <begin position="49"/>
        <end position="71"/>
    </location>
</feature>
<evidence type="ECO:0000256" key="1">
    <source>
        <dbReference type="SAM" id="Phobius"/>
    </source>
</evidence>
<organism evidence="3 4">
    <name type="scientific">Pleurotus ostreatus (strain PC15)</name>
    <name type="common">Oyster mushroom</name>
    <dbReference type="NCBI Taxonomy" id="1137138"/>
    <lineage>
        <taxon>Eukaryota</taxon>
        <taxon>Fungi</taxon>
        <taxon>Dikarya</taxon>
        <taxon>Basidiomycota</taxon>
        <taxon>Agaricomycotina</taxon>
        <taxon>Agaricomycetes</taxon>
        <taxon>Agaricomycetidae</taxon>
        <taxon>Agaricales</taxon>
        <taxon>Pleurotineae</taxon>
        <taxon>Pleurotaceae</taxon>
        <taxon>Pleurotus</taxon>
    </lineage>
</organism>
<dbReference type="Pfam" id="PF20151">
    <property type="entry name" value="DUF6533"/>
    <property type="match status" value="1"/>
</dbReference>
<evidence type="ECO:0000259" key="2">
    <source>
        <dbReference type="Pfam" id="PF20151"/>
    </source>
</evidence>
<sequence length="219" mass="25020">MDFPPELIASLSWNQQSTYLPIAGTGLFIYDYVLTLGDEARYVWTAPWSLGKILFLLTRYPTFVDVALALYRNLGYNLTSSTCSLLYNISGWTTIIGIAIAEIIMLMRVWAIWNQTRTVGIILATLIIASMIGAFFSFVKFHEKQEFIELYTISPNLQGCYGTVGTKVVFIIYMIATAFEILMVILMIVKGLRDFRRHPSSMLYNVYQDGEFRSVYTFN</sequence>
<dbReference type="HOGENOM" id="CLU_035509_11_4_1"/>
<dbReference type="VEuPathDB" id="FungiDB:PLEOSDRAFT_1102915"/>
<dbReference type="AlphaFoldDB" id="A0A067NPG6"/>
<dbReference type="OrthoDB" id="2638860at2759"/>
<evidence type="ECO:0000313" key="4">
    <source>
        <dbReference type="Proteomes" id="UP000027073"/>
    </source>
</evidence>
<feature type="transmembrane region" description="Helical" evidence="1">
    <location>
        <begin position="20"/>
        <end position="37"/>
    </location>
</feature>
<feature type="transmembrane region" description="Helical" evidence="1">
    <location>
        <begin position="168"/>
        <end position="189"/>
    </location>
</feature>
<gene>
    <name evidence="3" type="ORF">PLEOSDRAFT_1102915</name>
</gene>
<proteinExistence type="predicted"/>
<keyword evidence="1" id="KW-1133">Transmembrane helix</keyword>
<dbReference type="InterPro" id="IPR045340">
    <property type="entry name" value="DUF6533"/>
</dbReference>
<reference evidence="4" key="1">
    <citation type="journal article" date="2014" name="Proc. Natl. Acad. Sci. U.S.A.">
        <title>Extensive sampling of basidiomycete genomes demonstrates inadequacy of the white-rot/brown-rot paradigm for wood decay fungi.</title>
        <authorList>
            <person name="Riley R."/>
            <person name="Salamov A.A."/>
            <person name="Brown D.W."/>
            <person name="Nagy L.G."/>
            <person name="Floudas D."/>
            <person name="Held B.W."/>
            <person name="Levasseur A."/>
            <person name="Lombard V."/>
            <person name="Morin E."/>
            <person name="Otillar R."/>
            <person name="Lindquist E.A."/>
            <person name="Sun H."/>
            <person name="LaButti K.M."/>
            <person name="Schmutz J."/>
            <person name="Jabbour D."/>
            <person name="Luo H."/>
            <person name="Baker S.E."/>
            <person name="Pisabarro A.G."/>
            <person name="Walton J.D."/>
            <person name="Blanchette R.A."/>
            <person name="Henrissat B."/>
            <person name="Martin F."/>
            <person name="Cullen D."/>
            <person name="Hibbett D.S."/>
            <person name="Grigoriev I.V."/>
        </authorList>
    </citation>
    <scope>NUCLEOTIDE SEQUENCE [LARGE SCALE GENOMIC DNA]</scope>
    <source>
        <strain evidence="4">PC15</strain>
    </source>
</reference>
<protein>
    <recommendedName>
        <fullName evidence="2">DUF6533 domain-containing protein</fullName>
    </recommendedName>
</protein>
<dbReference type="EMBL" id="KL198007">
    <property type="protein sequence ID" value="KDQ28875.1"/>
    <property type="molecule type" value="Genomic_DNA"/>
</dbReference>
<feature type="transmembrane region" description="Helical" evidence="1">
    <location>
        <begin position="118"/>
        <end position="139"/>
    </location>
</feature>
<keyword evidence="1" id="KW-0812">Transmembrane</keyword>